<keyword evidence="1" id="KW-0812">Transmembrane</keyword>
<evidence type="ECO:0000313" key="2">
    <source>
        <dbReference type="EMBL" id="KUP08934.1"/>
    </source>
</evidence>
<gene>
    <name evidence="2" type="ORF">Q75_01920</name>
</gene>
<keyword evidence="1" id="KW-1133">Transmembrane helix</keyword>
<reference evidence="2 3" key="1">
    <citation type="journal article" date="2016" name="Front. Microbiol.">
        <title>Microevolution Analysis of Bacillus coahuilensis Unveils Differences in Phosphorus Acquisition Strategies and Their Regulation.</title>
        <authorList>
            <person name="Gomez-Lunar Z."/>
            <person name="Hernandez-Gonzalez I."/>
            <person name="Rodriguez-Torres M.D."/>
            <person name="Souza V."/>
            <person name="Olmedo-Alvarez G."/>
        </authorList>
    </citation>
    <scope>NUCLEOTIDE SEQUENCE [LARGE SCALE GENOMIC DNA]</scope>
    <source>
        <strain evidence="3">p1.1.43</strain>
    </source>
</reference>
<protein>
    <submittedName>
        <fullName evidence="2">Uncharacterized protein</fullName>
    </submittedName>
</protein>
<feature type="transmembrane region" description="Helical" evidence="1">
    <location>
        <begin position="42"/>
        <end position="66"/>
    </location>
</feature>
<proteinExistence type="predicted"/>
<evidence type="ECO:0000313" key="3">
    <source>
        <dbReference type="Proteomes" id="UP000074108"/>
    </source>
</evidence>
<organism evidence="2 3">
    <name type="scientific">Bacillus coahuilensis p1.1.43</name>
    <dbReference type="NCBI Taxonomy" id="1150625"/>
    <lineage>
        <taxon>Bacteria</taxon>
        <taxon>Bacillati</taxon>
        <taxon>Bacillota</taxon>
        <taxon>Bacilli</taxon>
        <taxon>Bacillales</taxon>
        <taxon>Bacillaceae</taxon>
        <taxon>Bacillus</taxon>
    </lineage>
</organism>
<dbReference type="EMBL" id="LDYG01000006">
    <property type="protein sequence ID" value="KUP08934.1"/>
    <property type="molecule type" value="Genomic_DNA"/>
</dbReference>
<keyword evidence="3" id="KW-1185">Reference proteome</keyword>
<dbReference type="AlphaFoldDB" id="A0A147KBT2"/>
<sequence length="71" mass="7191">MSALIPGLGDSLFLVGYPISLLLAPGASALKVGSFPLHVGALIPGLGASLFLVGYPIAQLLALSAFNFHIT</sequence>
<evidence type="ECO:0000256" key="1">
    <source>
        <dbReference type="SAM" id="Phobius"/>
    </source>
</evidence>
<comment type="caution">
    <text evidence="2">The sequence shown here is derived from an EMBL/GenBank/DDBJ whole genome shotgun (WGS) entry which is preliminary data.</text>
</comment>
<name>A0A147KBT2_9BACI</name>
<keyword evidence="1" id="KW-0472">Membrane</keyword>
<accession>A0A147KBT2</accession>
<dbReference type="Proteomes" id="UP000074108">
    <property type="component" value="Unassembled WGS sequence"/>
</dbReference>
<feature type="transmembrane region" description="Helical" evidence="1">
    <location>
        <begin position="12"/>
        <end position="30"/>
    </location>
</feature>